<dbReference type="Proteomes" id="UP000198598">
    <property type="component" value="Unassembled WGS sequence"/>
</dbReference>
<gene>
    <name evidence="2" type="ORF">SAMN05216167_101165</name>
</gene>
<feature type="transmembrane region" description="Helical" evidence="1">
    <location>
        <begin position="259"/>
        <end position="278"/>
    </location>
</feature>
<feature type="transmembrane region" description="Helical" evidence="1">
    <location>
        <begin position="339"/>
        <end position="360"/>
    </location>
</feature>
<dbReference type="EMBL" id="FOLQ01000001">
    <property type="protein sequence ID" value="SFB95050.1"/>
    <property type="molecule type" value="Genomic_DNA"/>
</dbReference>
<proteinExistence type="predicted"/>
<evidence type="ECO:0008006" key="4">
    <source>
        <dbReference type="Google" id="ProtNLM"/>
    </source>
</evidence>
<keyword evidence="1" id="KW-0812">Transmembrane</keyword>
<feature type="transmembrane region" description="Helical" evidence="1">
    <location>
        <begin position="150"/>
        <end position="173"/>
    </location>
</feature>
<evidence type="ECO:0000313" key="3">
    <source>
        <dbReference type="Proteomes" id="UP000198598"/>
    </source>
</evidence>
<keyword evidence="1" id="KW-1133">Transmembrane helix</keyword>
<keyword evidence="1" id="KW-0472">Membrane</keyword>
<organism evidence="2 3">
    <name type="scientific">Spirosoma endophyticum</name>
    <dbReference type="NCBI Taxonomy" id="662367"/>
    <lineage>
        <taxon>Bacteria</taxon>
        <taxon>Pseudomonadati</taxon>
        <taxon>Bacteroidota</taxon>
        <taxon>Cytophagia</taxon>
        <taxon>Cytophagales</taxon>
        <taxon>Cytophagaceae</taxon>
        <taxon>Spirosoma</taxon>
    </lineage>
</organism>
<evidence type="ECO:0000313" key="2">
    <source>
        <dbReference type="EMBL" id="SFB95050.1"/>
    </source>
</evidence>
<feature type="transmembrane region" description="Helical" evidence="1">
    <location>
        <begin position="193"/>
        <end position="210"/>
    </location>
</feature>
<keyword evidence="3" id="KW-1185">Reference proteome</keyword>
<dbReference type="AlphaFoldDB" id="A0A1I1FD99"/>
<sequence length="523" mass="59785">MSSASNQKANWAIFIVYCIIAGYVLWQHEMWRDELQAWGLVSSAATLPDLVHNARYEGHPMLWFILVWPVAKLWTNPVAIQVLHGCLAVATAYLLVFRSPFTLFEKILILFSYYFIYEYVAISRNYQIGILLICLICVVWKNLHKNFLLVSGLLLVLFQTNIFAFLVGLGLSLGLLVEEYQAKSLWPLTGKHLIAAFFILTGIFFTSRAMPPADSGFLNEWTNEFKGETALFALAGIAHGFLPLTDFSIYHFWNQSYFPFDMTVKLILGLILLIMAVFSMPKDRVALVILCASILFIFVFTYVKPRGNLRHFGHYMIVLLAAYWIQADKRPGDQTGNVTIGYFGILVLIIQVMAGVNALYRDIRYPFSMAKNVAAYIQKNYPENVVVSGVFQDYLTAVRWYLQKPIYYLDIQEYGSHVLFSKSNWNDTLNRQADSVTYARHIGFSQLHTPSLLIMSYHSLPESGHNPYVGEKDTLRTRDGVYVFTCVKKFEGSITAEDYYLFGVSKLAKRPDMSGRLARAFRR</sequence>
<feature type="transmembrane region" description="Helical" evidence="1">
    <location>
        <begin position="9"/>
        <end position="26"/>
    </location>
</feature>
<accession>A0A1I1FD99</accession>
<reference evidence="2 3" key="1">
    <citation type="submission" date="2016-10" db="EMBL/GenBank/DDBJ databases">
        <authorList>
            <person name="de Groot N.N."/>
        </authorList>
    </citation>
    <scope>NUCLEOTIDE SEQUENCE [LARGE SCALE GENOMIC DNA]</scope>
    <source>
        <strain evidence="2 3">DSM 26130</strain>
    </source>
</reference>
<feature type="transmembrane region" description="Helical" evidence="1">
    <location>
        <begin position="231"/>
        <end position="253"/>
    </location>
</feature>
<feature type="transmembrane region" description="Helical" evidence="1">
    <location>
        <begin position="285"/>
        <end position="303"/>
    </location>
</feature>
<evidence type="ECO:0000256" key="1">
    <source>
        <dbReference type="SAM" id="Phobius"/>
    </source>
</evidence>
<protein>
    <recommendedName>
        <fullName evidence="4">Dolichyl-phosphate-mannose-protein mannosyltransferase</fullName>
    </recommendedName>
</protein>
<dbReference type="STRING" id="662367.SAMN05216167_101165"/>
<dbReference type="OrthoDB" id="1815350at2"/>
<name>A0A1I1FD99_9BACT</name>
<feature type="transmembrane region" description="Helical" evidence="1">
    <location>
        <begin position="103"/>
        <end position="120"/>
    </location>
</feature>
<feature type="transmembrane region" description="Helical" evidence="1">
    <location>
        <begin position="126"/>
        <end position="143"/>
    </location>
</feature>
<dbReference type="RefSeq" id="WP_093822569.1">
    <property type="nucleotide sequence ID" value="NZ_FOLQ01000001.1"/>
</dbReference>